<organism evidence="2 3">
    <name type="scientific">Spinacia oleracea</name>
    <name type="common">Spinach</name>
    <dbReference type="NCBI Taxonomy" id="3562"/>
    <lineage>
        <taxon>Eukaryota</taxon>
        <taxon>Viridiplantae</taxon>
        <taxon>Streptophyta</taxon>
        <taxon>Embryophyta</taxon>
        <taxon>Tracheophyta</taxon>
        <taxon>Spermatophyta</taxon>
        <taxon>Magnoliopsida</taxon>
        <taxon>eudicotyledons</taxon>
        <taxon>Gunneridae</taxon>
        <taxon>Pentapetalae</taxon>
        <taxon>Caryophyllales</taxon>
        <taxon>Chenopodiaceae</taxon>
        <taxon>Chenopodioideae</taxon>
        <taxon>Anserineae</taxon>
        <taxon>Spinacia</taxon>
    </lineage>
</organism>
<evidence type="ECO:0008006" key="4">
    <source>
        <dbReference type="Google" id="ProtNLM"/>
    </source>
</evidence>
<dbReference type="GO" id="GO:0043539">
    <property type="term" value="F:protein serine/threonine kinase activator activity"/>
    <property type="evidence" value="ECO:0000318"/>
    <property type="project" value="GO_Central"/>
</dbReference>
<dbReference type="FunFam" id="1.25.10.10:FF:000247">
    <property type="entry name" value="calcium-binding protein 39"/>
    <property type="match status" value="1"/>
</dbReference>
<gene>
    <name evidence="3" type="primary">LOC110792707</name>
</gene>
<dbReference type="InterPro" id="IPR013878">
    <property type="entry name" value="Mo25"/>
</dbReference>
<dbReference type="AlphaFoldDB" id="A0A9R0IS25"/>
<dbReference type="Proteomes" id="UP000813463">
    <property type="component" value="Chromosome 4"/>
</dbReference>
<dbReference type="Pfam" id="PF08569">
    <property type="entry name" value="Mo25"/>
    <property type="match status" value="1"/>
</dbReference>
<protein>
    <recommendedName>
        <fullName evidence="4">Calcium-binding protein 39</fullName>
    </recommendedName>
</protein>
<dbReference type="PANTHER" id="PTHR10182:SF3">
    <property type="entry name" value="PROTEIN MO25"/>
    <property type="match status" value="1"/>
</dbReference>
<dbReference type="GO" id="GO:0035556">
    <property type="term" value="P:intracellular signal transduction"/>
    <property type="evidence" value="ECO:0000318"/>
    <property type="project" value="GO_Central"/>
</dbReference>
<sequence length="345" mass="40093">MSFSFFKPRPKTPQEVVRTTKDSLLALDTATVVEVKALEKALEEVGRNLSTMRLMLCGDGESEPSTDQILQLTLEICNEDVIPLLVHKLHVFGWQARKDLVSCWSVLLKQQVDEKYSCVEYIENNLELLEFLVVCYDNKDAALTCGTMLRECIKFQTLAKYILESTSFELFFKYVELPNFDVASDAFATFKDLLTKHSKEVAEYLTSHYNEFFEMYEKLLTSTNYVTRRQSLKLLTDFLLEPPNSHIMKQYILEIRYLKVIMTLLKDSSKNIQLSAFHIFKVFVANPNKTHEIKIILAKNCEKLLDLLRSLVVGKGSEDEQFEEEKEMIMKEIERVSRFINRERG</sequence>
<dbReference type="PANTHER" id="PTHR10182">
    <property type="entry name" value="CALCIUM-BINDING PROTEIN 39-RELATED"/>
    <property type="match status" value="1"/>
</dbReference>
<evidence type="ECO:0000313" key="3">
    <source>
        <dbReference type="RefSeq" id="XP_021853219.1"/>
    </source>
</evidence>
<dbReference type="InterPro" id="IPR011989">
    <property type="entry name" value="ARM-like"/>
</dbReference>
<comment type="similarity">
    <text evidence="1">Belongs to the Mo25 family.</text>
</comment>
<dbReference type="SUPFAM" id="SSF48371">
    <property type="entry name" value="ARM repeat"/>
    <property type="match status" value="1"/>
</dbReference>
<evidence type="ECO:0000256" key="1">
    <source>
        <dbReference type="ARBA" id="ARBA00011012"/>
    </source>
</evidence>
<reference evidence="2" key="1">
    <citation type="journal article" date="2021" name="Nat. Commun.">
        <title>Genomic analyses provide insights into spinach domestication and the genetic basis of agronomic traits.</title>
        <authorList>
            <person name="Cai X."/>
            <person name="Sun X."/>
            <person name="Xu C."/>
            <person name="Sun H."/>
            <person name="Wang X."/>
            <person name="Ge C."/>
            <person name="Zhang Z."/>
            <person name="Wang Q."/>
            <person name="Fei Z."/>
            <person name="Jiao C."/>
            <person name="Wang Q."/>
        </authorList>
    </citation>
    <scope>NUCLEOTIDE SEQUENCE [LARGE SCALE GENOMIC DNA]</scope>
    <source>
        <strain evidence="2">cv. Varoflay</strain>
    </source>
</reference>
<dbReference type="KEGG" id="soe:110792707"/>
<dbReference type="GeneID" id="110792707"/>
<keyword evidence="2" id="KW-1185">Reference proteome</keyword>
<dbReference type="OrthoDB" id="609103at2759"/>
<evidence type="ECO:0000313" key="2">
    <source>
        <dbReference type="Proteomes" id="UP000813463"/>
    </source>
</evidence>
<reference evidence="3" key="2">
    <citation type="submission" date="2025-08" db="UniProtKB">
        <authorList>
            <consortium name="RefSeq"/>
        </authorList>
    </citation>
    <scope>IDENTIFICATION</scope>
    <source>
        <tissue evidence="3">Leaf</tissue>
    </source>
</reference>
<dbReference type="RefSeq" id="XP_021853219.1">
    <property type="nucleotide sequence ID" value="XM_021997527.2"/>
</dbReference>
<proteinExistence type="inferred from homology"/>
<dbReference type="Gene3D" id="1.25.10.10">
    <property type="entry name" value="Leucine-rich Repeat Variant"/>
    <property type="match status" value="1"/>
</dbReference>
<dbReference type="InterPro" id="IPR016024">
    <property type="entry name" value="ARM-type_fold"/>
</dbReference>
<accession>A0A9R0IS25</accession>
<name>A0A9R0IS25_SPIOL</name>